<keyword evidence="2" id="KW-1185">Reference proteome</keyword>
<accession>A0A100Y614</accession>
<sequence>MVRGGPCGAAVRTVIAGRLVELPGTIAAIRAALDEDRAREFDAEIPHVPVADLPVTLARWALSTTDADREDAELFERLARGEDVRE</sequence>
<evidence type="ECO:0000313" key="2">
    <source>
        <dbReference type="Proteomes" id="UP000054011"/>
    </source>
</evidence>
<dbReference type="OrthoDB" id="4271534at2"/>
<evidence type="ECO:0000313" key="1">
    <source>
        <dbReference type="EMBL" id="KUH38336.1"/>
    </source>
</evidence>
<reference evidence="1 2" key="1">
    <citation type="submission" date="2015-11" db="EMBL/GenBank/DDBJ databases">
        <title>Genome-wide analysis reveals the secondary metabolome in Streptomyces kanasensis ZX01.</title>
        <authorList>
            <person name="Zhang G."/>
            <person name="Han L."/>
            <person name="Feng J."/>
            <person name="Zhang X."/>
        </authorList>
    </citation>
    <scope>NUCLEOTIDE SEQUENCE [LARGE SCALE GENOMIC DNA]</scope>
    <source>
        <strain evidence="1 2">ZX01</strain>
    </source>
</reference>
<gene>
    <name evidence="1" type="ORF">ATE80_13570</name>
</gene>
<organism evidence="1 2">
    <name type="scientific">Streptomyces kanasensis</name>
    <dbReference type="NCBI Taxonomy" id="936756"/>
    <lineage>
        <taxon>Bacteria</taxon>
        <taxon>Bacillati</taxon>
        <taxon>Actinomycetota</taxon>
        <taxon>Actinomycetes</taxon>
        <taxon>Kitasatosporales</taxon>
        <taxon>Streptomycetaceae</taxon>
        <taxon>Streptomyces</taxon>
    </lineage>
</organism>
<name>A0A100Y614_9ACTN</name>
<dbReference type="Proteomes" id="UP000054011">
    <property type="component" value="Unassembled WGS sequence"/>
</dbReference>
<protein>
    <submittedName>
        <fullName evidence="1">Uncharacterized protein</fullName>
    </submittedName>
</protein>
<dbReference type="AlphaFoldDB" id="A0A100Y614"/>
<dbReference type="EMBL" id="LNSV01000028">
    <property type="protein sequence ID" value="KUH38336.1"/>
    <property type="molecule type" value="Genomic_DNA"/>
</dbReference>
<comment type="caution">
    <text evidence="1">The sequence shown here is derived from an EMBL/GenBank/DDBJ whole genome shotgun (WGS) entry which is preliminary data.</text>
</comment>
<proteinExistence type="predicted"/>